<keyword evidence="2" id="KW-1185">Reference proteome</keyword>
<dbReference type="Proteomes" id="UP000028007">
    <property type="component" value="Unassembled WGS sequence"/>
</dbReference>
<dbReference type="EMBL" id="JNFF01000022">
    <property type="protein sequence ID" value="KEQ30971.1"/>
    <property type="molecule type" value="Genomic_DNA"/>
</dbReference>
<accession>A0A081PJU8</accession>
<comment type="caution">
    <text evidence="1">The sequence shown here is derived from an EMBL/GenBank/DDBJ whole genome shotgun (WGS) entry which is preliminary data.</text>
</comment>
<proteinExistence type="predicted"/>
<name>A0A081PJU8_9SPHI</name>
<evidence type="ECO:0000313" key="1">
    <source>
        <dbReference type="EMBL" id="KEQ30971.1"/>
    </source>
</evidence>
<dbReference type="AlphaFoldDB" id="A0A081PJU8"/>
<gene>
    <name evidence="1" type="ORF">N180_08810</name>
</gene>
<reference evidence="1 2" key="1">
    <citation type="journal article" date="1992" name="Int. J. Syst. Bacteriol.">
        <title>Sphingobacterium antarcticus sp. nov. a Psychrotrophic Bacterium from the Soils of Schirmacher Oasis, Antarctica.</title>
        <authorList>
            <person name="Shivaji S."/>
            <person name="Ray M.K."/>
            <person name="Rao N.S."/>
            <person name="Saiserr L."/>
            <person name="Jagannadham M.V."/>
            <person name="Kumar G.S."/>
            <person name="Reddy G."/>
            <person name="Bhargava P.M."/>
        </authorList>
    </citation>
    <scope>NUCLEOTIDE SEQUENCE [LARGE SCALE GENOMIC DNA]</scope>
    <source>
        <strain evidence="1 2">4BY</strain>
    </source>
</reference>
<protein>
    <submittedName>
        <fullName evidence="1">Uncharacterized protein</fullName>
    </submittedName>
</protein>
<evidence type="ECO:0000313" key="2">
    <source>
        <dbReference type="Proteomes" id="UP000028007"/>
    </source>
</evidence>
<sequence length="158" mass="18459">MNLIKKLMNLKTIALFIVMTALWSCKKDNEKEQALNQSDIHLSMEIAKDLLSNFESREKSNLRESIPRNLISSKNRIDWQKAKEYMLNGYKIIEVPYKRDTLTFRNYSYEPYSKNTGYSEIKNIQTKLLISEKNLGSTISIDIINYIPKKNTSLNTNI</sequence>
<organism evidence="1 2">
    <name type="scientific">Pedobacter antarcticus 4BY</name>
    <dbReference type="NCBI Taxonomy" id="1358423"/>
    <lineage>
        <taxon>Bacteria</taxon>
        <taxon>Pseudomonadati</taxon>
        <taxon>Bacteroidota</taxon>
        <taxon>Sphingobacteriia</taxon>
        <taxon>Sphingobacteriales</taxon>
        <taxon>Sphingobacteriaceae</taxon>
        <taxon>Pedobacter</taxon>
    </lineage>
</organism>